<name>A0A7D5R0Y1_9ARCH</name>
<evidence type="ECO:0000313" key="2">
    <source>
        <dbReference type="EMBL" id="QLH06156.1"/>
    </source>
</evidence>
<organism evidence="2 3">
    <name type="scientific">Nitrosopumilus ureiphilus</name>
    <dbReference type="NCBI Taxonomy" id="1470067"/>
    <lineage>
        <taxon>Archaea</taxon>
        <taxon>Nitrososphaerota</taxon>
        <taxon>Nitrososphaeria</taxon>
        <taxon>Nitrosopumilales</taxon>
        <taxon>Nitrosopumilaceae</taxon>
        <taxon>Nitrosopumilus</taxon>
    </lineage>
</organism>
<sequence>MRKIEVICYEQQSQSIVFVFKKYKIPFHVELTMAENEKLLRYTGICPDSLANGLTDELNKIIDTRTKDLYVTSFAIEATLSDYLTNYTKELETKQVKVKKKKLIEEYESLIEPNVKFNKNLLFMIVIAAGVAVVGLFANNASLVIGAMLISPLLGPLSAFSFNTAVGKTDKMIKAFISGLLLLLAVIGTGALLTVIAVQFADLPLTNEILSRTEISPVFLAVAVALGFAGGIAMSTNIPGILVGVAIAAALVPPATVAGIGVALWNFDIFSNALTLTAANIIGLVLGMMIVFFIGGVTPRKFYEKEKAQKHMIITITVFIGLSILLGFLLLKPQS</sequence>
<dbReference type="OrthoDB" id="3266at2157"/>
<dbReference type="AlphaFoldDB" id="A0A7D5R0Y1"/>
<feature type="transmembrane region" description="Helical" evidence="1">
    <location>
        <begin position="144"/>
        <end position="163"/>
    </location>
</feature>
<accession>A0A7D5R0Y1</accession>
<dbReference type="EMBL" id="CP026995">
    <property type="protein sequence ID" value="QLH06156.1"/>
    <property type="molecule type" value="Genomic_DNA"/>
</dbReference>
<dbReference type="KEGG" id="nue:C5F50_02980"/>
<dbReference type="PANTHER" id="PTHR20992:SF9">
    <property type="entry name" value="AT15442P-RELATED"/>
    <property type="match status" value="1"/>
</dbReference>
<keyword evidence="3" id="KW-1185">Reference proteome</keyword>
<evidence type="ECO:0000313" key="3">
    <source>
        <dbReference type="Proteomes" id="UP000509478"/>
    </source>
</evidence>
<feature type="transmembrane region" description="Helical" evidence="1">
    <location>
        <begin position="311"/>
        <end position="331"/>
    </location>
</feature>
<dbReference type="Pfam" id="PF04087">
    <property type="entry name" value="DUF389"/>
    <property type="match status" value="1"/>
</dbReference>
<feature type="transmembrane region" description="Helical" evidence="1">
    <location>
        <begin position="215"/>
        <end position="234"/>
    </location>
</feature>
<reference evidence="2 3" key="1">
    <citation type="submission" date="2018-02" db="EMBL/GenBank/DDBJ databases">
        <title>Complete genome of Nitrosopumilus ureaphilus PS0.</title>
        <authorList>
            <person name="Qin W."/>
            <person name="Zheng Y."/>
            <person name="Stahl D.A."/>
        </authorList>
    </citation>
    <scope>NUCLEOTIDE SEQUENCE [LARGE SCALE GENOMIC DNA]</scope>
    <source>
        <strain evidence="2 3">PS0</strain>
    </source>
</reference>
<dbReference type="PANTHER" id="PTHR20992">
    <property type="entry name" value="AT15442P-RELATED"/>
    <property type="match status" value="1"/>
</dbReference>
<feature type="transmembrane region" description="Helical" evidence="1">
    <location>
        <begin position="241"/>
        <end position="265"/>
    </location>
</feature>
<dbReference type="InterPro" id="IPR005240">
    <property type="entry name" value="DUF389"/>
</dbReference>
<keyword evidence="1" id="KW-1133">Transmembrane helix</keyword>
<dbReference type="NCBIfam" id="TIGR00341">
    <property type="entry name" value="TIGR00341 family protein"/>
    <property type="match status" value="1"/>
</dbReference>
<keyword evidence="1" id="KW-0472">Membrane</keyword>
<protein>
    <submittedName>
        <fullName evidence="2">TIGR00341 family protein</fullName>
    </submittedName>
</protein>
<feature type="transmembrane region" description="Helical" evidence="1">
    <location>
        <begin position="277"/>
        <end position="299"/>
    </location>
</feature>
<dbReference type="GeneID" id="56066997"/>
<feature type="transmembrane region" description="Helical" evidence="1">
    <location>
        <begin position="121"/>
        <end position="138"/>
    </location>
</feature>
<keyword evidence="1" id="KW-0812">Transmembrane</keyword>
<dbReference type="Proteomes" id="UP000509478">
    <property type="component" value="Chromosome"/>
</dbReference>
<gene>
    <name evidence="2" type="ORF">C5F50_02980</name>
</gene>
<evidence type="ECO:0000256" key="1">
    <source>
        <dbReference type="SAM" id="Phobius"/>
    </source>
</evidence>
<feature type="transmembrane region" description="Helical" evidence="1">
    <location>
        <begin position="175"/>
        <end position="200"/>
    </location>
</feature>
<dbReference type="RefSeq" id="WP_179372223.1">
    <property type="nucleotide sequence ID" value="NZ_CP026995.1"/>
</dbReference>
<proteinExistence type="predicted"/>